<sequence length="230" mass="24741">MAHLTHPLRAYAKGYAILFFTLLFLLFAPLFIELYYPAAAPVAAACVWVTDNLDRAFTAGSLIIVLTTLTMLAGDARRWFARVRARRTPAGPVALEDGVAPPPAPVPTVTSTAMATDPAPPPVAVKASLSAKLLSLGSSTFFVARALATHDLVALNRPALENIGAVLLYLLRGCEVLFAAFLGLVIWAWVRKSRDAAEEGEARETQPMQVRVEVEVAVMEDIDEKSAVKA</sequence>
<dbReference type="AlphaFoldDB" id="A0AAD7AMN7"/>
<reference evidence="2" key="1">
    <citation type="submission" date="2023-03" db="EMBL/GenBank/DDBJ databases">
        <title>Massive genome expansion in bonnet fungi (Mycena s.s.) driven by repeated elements and novel gene families across ecological guilds.</title>
        <authorList>
            <consortium name="Lawrence Berkeley National Laboratory"/>
            <person name="Harder C.B."/>
            <person name="Miyauchi S."/>
            <person name="Viragh M."/>
            <person name="Kuo A."/>
            <person name="Thoen E."/>
            <person name="Andreopoulos B."/>
            <person name="Lu D."/>
            <person name="Skrede I."/>
            <person name="Drula E."/>
            <person name="Henrissat B."/>
            <person name="Morin E."/>
            <person name="Kohler A."/>
            <person name="Barry K."/>
            <person name="LaButti K."/>
            <person name="Morin E."/>
            <person name="Salamov A."/>
            <person name="Lipzen A."/>
            <person name="Mereny Z."/>
            <person name="Hegedus B."/>
            <person name="Baldrian P."/>
            <person name="Stursova M."/>
            <person name="Weitz H."/>
            <person name="Taylor A."/>
            <person name="Grigoriev I.V."/>
            <person name="Nagy L.G."/>
            <person name="Martin F."/>
            <person name="Kauserud H."/>
        </authorList>
    </citation>
    <scope>NUCLEOTIDE SEQUENCE</scope>
    <source>
        <strain evidence="2">CBHHK002</strain>
    </source>
</reference>
<feature type="transmembrane region" description="Helical" evidence="1">
    <location>
        <begin position="168"/>
        <end position="190"/>
    </location>
</feature>
<name>A0AAD7AMN7_9AGAR</name>
<evidence type="ECO:0000313" key="2">
    <source>
        <dbReference type="EMBL" id="KAJ7362949.1"/>
    </source>
</evidence>
<feature type="transmembrane region" description="Helical" evidence="1">
    <location>
        <begin position="12"/>
        <end position="36"/>
    </location>
</feature>
<evidence type="ECO:0000313" key="3">
    <source>
        <dbReference type="Proteomes" id="UP001218218"/>
    </source>
</evidence>
<dbReference type="EMBL" id="JARIHO010000004">
    <property type="protein sequence ID" value="KAJ7362949.1"/>
    <property type="molecule type" value="Genomic_DNA"/>
</dbReference>
<organism evidence="2 3">
    <name type="scientific">Mycena albidolilacea</name>
    <dbReference type="NCBI Taxonomy" id="1033008"/>
    <lineage>
        <taxon>Eukaryota</taxon>
        <taxon>Fungi</taxon>
        <taxon>Dikarya</taxon>
        <taxon>Basidiomycota</taxon>
        <taxon>Agaricomycotina</taxon>
        <taxon>Agaricomycetes</taxon>
        <taxon>Agaricomycetidae</taxon>
        <taxon>Agaricales</taxon>
        <taxon>Marasmiineae</taxon>
        <taxon>Mycenaceae</taxon>
        <taxon>Mycena</taxon>
    </lineage>
</organism>
<feature type="transmembrane region" description="Helical" evidence="1">
    <location>
        <begin position="56"/>
        <end position="74"/>
    </location>
</feature>
<comment type="caution">
    <text evidence="2">The sequence shown here is derived from an EMBL/GenBank/DDBJ whole genome shotgun (WGS) entry which is preliminary data.</text>
</comment>
<keyword evidence="1" id="KW-1133">Transmembrane helix</keyword>
<proteinExistence type="predicted"/>
<protein>
    <submittedName>
        <fullName evidence="2">Uncharacterized protein</fullName>
    </submittedName>
</protein>
<evidence type="ECO:0000256" key="1">
    <source>
        <dbReference type="SAM" id="Phobius"/>
    </source>
</evidence>
<gene>
    <name evidence="2" type="ORF">DFH08DRAFT_841710</name>
</gene>
<keyword evidence="1" id="KW-0812">Transmembrane</keyword>
<keyword evidence="3" id="KW-1185">Reference proteome</keyword>
<keyword evidence="1" id="KW-0472">Membrane</keyword>
<accession>A0AAD7AMN7</accession>
<dbReference type="Proteomes" id="UP001218218">
    <property type="component" value="Unassembled WGS sequence"/>
</dbReference>